<dbReference type="AlphaFoldDB" id="A0A2S4N8H2"/>
<protein>
    <submittedName>
        <fullName evidence="1">Uncharacterized protein DUF4256</fullName>
    </submittedName>
</protein>
<gene>
    <name evidence="1" type="ORF">Q361_10648</name>
</gene>
<organism evidence="1 2">
    <name type="scientific">Flavobacterium croceum DSM 17960</name>
    <dbReference type="NCBI Taxonomy" id="1121886"/>
    <lineage>
        <taxon>Bacteria</taxon>
        <taxon>Pseudomonadati</taxon>
        <taxon>Bacteroidota</taxon>
        <taxon>Flavobacteriia</taxon>
        <taxon>Flavobacteriales</taxon>
        <taxon>Flavobacteriaceae</taxon>
        <taxon>Flavobacterium</taxon>
    </lineage>
</organism>
<dbReference type="Pfam" id="PF14066">
    <property type="entry name" value="DUF4256"/>
    <property type="match status" value="1"/>
</dbReference>
<keyword evidence="2" id="KW-1185">Reference proteome</keyword>
<proteinExistence type="predicted"/>
<evidence type="ECO:0000313" key="1">
    <source>
        <dbReference type="EMBL" id="POS01986.1"/>
    </source>
</evidence>
<dbReference type="InterPro" id="IPR025352">
    <property type="entry name" value="DUF4256"/>
</dbReference>
<dbReference type="Proteomes" id="UP000237056">
    <property type="component" value="Unassembled WGS sequence"/>
</dbReference>
<reference evidence="1 2" key="1">
    <citation type="submission" date="2018-01" db="EMBL/GenBank/DDBJ databases">
        <title>Genomic Encyclopedia of Type Strains, Phase I: the one thousand microbial genomes (KMG-I) project.</title>
        <authorList>
            <person name="Goeker M."/>
        </authorList>
    </citation>
    <scope>NUCLEOTIDE SEQUENCE [LARGE SCALE GENOMIC DNA]</scope>
    <source>
        <strain evidence="1 2">DSM 17960</strain>
    </source>
</reference>
<dbReference type="OrthoDB" id="8442276at2"/>
<dbReference type="EMBL" id="PQNY01000006">
    <property type="protein sequence ID" value="POS01986.1"/>
    <property type="molecule type" value="Genomic_DNA"/>
</dbReference>
<sequence length="181" mass="21043">MDQDLIEKQILLLKKRFENNKIVRETVQWNNIEAKLKANPKKCKALSAMESSGGEPNVVFYDLENDEYWFFDCAIESPLGRRSLCYDDEALENRKQNKPQNSALNLATQMEVEILNEEQYTFLQNLGNFDIKTSSWLKTNDSVRKLGGAIFGDKRYNRMFIYHNGAESYYASRGFRACLKV</sequence>
<dbReference type="RefSeq" id="WP_103725761.1">
    <property type="nucleotide sequence ID" value="NZ_PQNY01000006.1"/>
</dbReference>
<evidence type="ECO:0000313" key="2">
    <source>
        <dbReference type="Proteomes" id="UP000237056"/>
    </source>
</evidence>
<accession>A0A2S4N8H2</accession>
<comment type="caution">
    <text evidence="1">The sequence shown here is derived from an EMBL/GenBank/DDBJ whole genome shotgun (WGS) entry which is preliminary data.</text>
</comment>
<name>A0A2S4N8H2_9FLAO</name>